<comment type="subcellular location">
    <subcellularLocation>
        <location evidence="1">Nucleus</location>
    </subcellularLocation>
</comment>
<dbReference type="SMART" id="SM00066">
    <property type="entry name" value="GAL4"/>
    <property type="match status" value="1"/>
</dbReference>
<dbReference type="OrthoDB" id="3940138at2759"/>
<feature type="domain" description="Zn(2)-C6 fungal-type" evidence="3">
    <location>
        <begin position="33"/>
        <end position="58"/>
    </location>
</feature>
<dbReference type="SUPFAM" id="SSF57701">
    <property type="entry name" value="Zn2/Cys6 DNA-binding domain"/>
    <property type="match status" value="1"/>
</dbReference>
<evidence type="ECO:0000256" key="1">
    <source>
        <dbReference type="ARBA" id="ARBA00004123"/>
    </source>
</evidence>
<evidence type="ECO:0000259" key="3">
    <source>
        <dbReference type="PROSITE" id="PS50048"/>
    </source>
</evidence>
<dbReference type="Gene3D" id="4.10.240.10">
    <property type="entry name" value="Zn(2)-C6 fungal-type DNA-binding domain"/>
    <property type="match status" value="1"/>
</dbReference>
<keyword evidence="2" id="KW-0539">Nucleus</keyword>
<name>A0A6A6ECD1_9PEZI</name>
<dbReference type="CDD" id="cd00067">
    <property type="entry name" value="GAL4"/>
    <property type="match status" value="1"/>
</dbReference>
<organism evidence="4 5">
    <name type="scientific">Zopfia rhizophila CBS 207.26</name>
    <dbReference type="NCBI Taxonomy" id="1314779"/>
    <lineage>
        <taxon>Eukaryota</taxon>
        <taxon>Fungi</taxon>
        <taxon>Dikarya</taxon>
        <taxon>Ascomycota</taxon>
        <taxon>Pezizomycotina</taxon>
        <taxon>Dothideomycetes</taxon>
        <taxon>Dothideomycetes incertae sedis</taxon>
        <taxon>Zopfiaceae</taxon>
        <taxon>Zopfia</taxon>
    </lineage>
</organism>
<gene>
    <name evidence="4" type="ORF">K469DRAFT_724446</name>
</gene>
<keyword evidence="5" id="KW-1185">Reference proteome</keyword>
<proteinExistence type="predicted"/>
<dbReference type="PANTHER" id="PTHR37534:SF15">
    <property type="entry name" value="ZN(II)2CYS6 TRANSCRIPTION FACTOR (EUROFUNG)"/>
    <property type="match status" value="1"/>
</dbReference>
<dbReference type="AlphaFoldDB" id="A0A6A6ECD1"/>
<dbReference type="Proteomes" id="UP000800200">
    <property type="component" value="Unassembled WGS sequence"/>
</dbReference>
<dbReference type="GO" id="GO:0008270">
    <property type="term" value="F:zinc ion binding"/>
    <property type="evidence" value="ECO:0007669"/>
    <property type="project" value="InterPro"/>
</dbReference>
<sequence>MTAYQVRFAAGSNLSTKQLPQDGRKLRSKSKFGCKECKLRRVKCDETYPVCLQCQRRGSLRLSATPPRQWQAVTPWMIPRPVKEPWTGVFNRNKRLMHYWFENTSRMMTVSPDNNPLSPPLLEHLLSTPSLVHAVQSVNAGQEIFFQRSTLQTCLGERGLAIQALQRELQDPSQIKPPSLISVFLLGISWSWTEDRPHCYGKEHLSGAHALLDKMLADEQKREEPLVQYILGWYIYWDLSCAFIADPDDFYPLNTAGMLAAVKIMRASFHPMIGFSAELFYLLASLGRYCRQTMKTGVRDLALEATFKEQLIAWKPTHDDKMLVDMSYAYRNHGLIMLYEVCERFYVPENSMECWKQSRDYAQTTRSLTRRLALDSLKRLFETPVNAPCIVTECWPLR</sequence>
<evidence type="ECO:0000313" key="4">
    <source>
        <dbReference type="EMBL" id="KAF2188462.1"/>
    </source>
</evidence>
<dbReference type="GO" id="GO:0045944">
    <property type="term" value="P:positive regulation of transcription by RNA polymerase II"/>
    <property type="evidence" value="ECO:0007669"/>
    <property type="project" value="TreeGrafter"/>
</dbReference>
<dbReference type="Pfam" id="PF11951">
    <property type="entry name" value="Fungal_trans_2"/>
    <property type="match status" value="1"/>
</dbReference>
<dbReference type="Pfam" id="PF00172">
    <property type="entry name" value="Zn_clus"/>
    <property type="match status" value="1"/>
</dbReference>
<reference evidence="4" key="1">
    <citation type="journal article" date="2020" name="Stud. Mycol.">
        <title>101 Dothideomycetes genomes: a test case for predicting lifestyles and emergence of pathogens.</title>
        <authorList>
            <person name="Haridas S."/>
            <person name="Albert R."/>
            <person name="Binder M."/>
            <person name="Bloem J."/>
            <person name="Labutti K."/>
            <person name="Salamov A."/>
            <person name="Andreopoulos B."/>
            <person name="Baker S."/>
            <person name="Barry K."/>
            <person name="Bills G."/>
            <person name="Bluhm B."/>
            <person name="Cannon C."/>
            <person name="Castanera R."/>
            <person name="Culley D."/>
            <person name="Daum C."/>
            <person name="Ezra D."/>
            <person name="Gonzalez J."/>
            <person name="Henrissat B."/>
            <person name="Kuo A."/>
            <person name="Liang C."/>
            <person name="Lipzen A."/>
            <person name="Lutzoni F."/>
            <person name="Magnuson J."/>
            <person name="Mondo S."/>
            <person name="Nolan M."/>
            <person name="Ohm R."/>
            <person name="Pangilinan J."/>
            <person name="Park H.-J."/>
            <person name="Ramirez L."/>
            <person name="Alfaro M."/>
            <person name="Sun H."/>
            <person name="Tritt A."/>
            <person name="Yoshinaga Y."/>
            <person name="Zwiers L.-H."/>
            <person name="Turgeon B."/>
            <person name="Goodwin S."/>
            <person name="Spatafora J."/>
            <person name="Crous P."/>
            <person name="Grigoriev I."/>
        </authorList>
    </citation>
    <scope>NUCLEOTIDE SEQUENCE</scope>
    <source>
        <strain evidence="4">CBS 207.26</strain>
    </source>
</reference>
<dbReference type="GO" id="GO:0000976">
    <property type="term" value="F:transcription cis-regulatory region binding"/>
    <property type="evidence" value="ECO:0007669"/>
    <property type="project" value="TreeGrafter"/>
</dbReference>
<dbReference type="InterPro" id="IPR001138">
    <property type="entry name" value="Zn2Cys6_DnaBD"/>
</dbReference>
<dbReference type="InterPro" id="IPR036864">
    <property type="entry name" value="Zn2-C6_fun-type_DNA-bd_sf"/>
</dbReference>
<dbReference type="PROSITE" id="PS50048">
    <property type="entry name" value="ZN2_CY6_FUNGAL_2"/>
    <property type="match status" value="1"/>
</dbReference>
<protein>
    <recommendedName>
        <fullName evidence="3">Zn(2)-C6 fungal-type domain-containing protein</fullName>
    </recommendedName>
</protein>
<dbReference type="EMBL" id="ML994623">
    <property type="protein sequence ID" value="KAF2188462.1"/>
    <property type="molecule type" value="Genomic_DNA"/>
</dbReference>
<dbReference type="GO" id="GO:0005634">
    <property type="term" value="C:nucleus"/>
    <property type="evidence" value="ECO:0007669"/>
    <property type="project" value="UniProtKB-SubCell"/>
</dbReference>
<dbReference type="GO" id="GO:0000981">
    <property type="term" value="F:DNA-binding transcription factor activity, RNA polymerase II-specific"/>
    <property type="evidence" value="ECO:0007669"/>
    <property type="project" value="InterPro"/>
</dbReference>
<dbReference type="InterPro" id="IPR021858">
    <property type="entry name" value="Fun_TF"/>
</dbReference>
<accession>A0A6A6ECD1</accession>
<dbReference type="PANTHER" id="PTHR37534">
    <property type="entry name" value="TRANSCRIPTIONAL ACTIVATOR PROTEIN UGA3"/>
    <property type="match status" value="1"/>
</dbReference>
<evidence type="ECO:0000313" key="5">
    <source>
        <dbReference type="Proteomes" id="UP000800200"/>
    </source>
</evidence>
<evidence type="ECO:0000256" key="2">
    <source>
        <dbReference type="ARBA" id="ARBA00023242"/>
    </source>
</evidence>